<dbReference type="Gene3D" id="1.10.1470.10">
    <property type="entry name" value="YjbJ"/>
    <property type="match status" value="1"/>
</dbReference>
<dbReference type="AlphaFoldDB" id="A0A6N7L2A3"/>
<protein>
    <submittedName>
        <fullName evidence="4">CsbD family protein</fullName>
    </submittedName>
</protein>
<feature type="compositionally biased region" description="Basic and acidic residues" evidence="2">
    <location>
        <begin position="9"/>
        <end position="22"/>
    </location>
</feature>
<evidence type="ECO:0000313" key="5">
    <source>
        <dbReference type="Proteomes" id="UP000450000"/>
    </source>
</evidence>
<gene>
    <name evidence="4" type="ORF">F7Q99_31740</name>
</gene>
<accession>A0A6N7L2A3</accession>
<sequence length="57" mass="5990">MGAGKKIKHTAETAKGKVKETTGKSVGNERLIAKGKAEQIKGDVAQAGQKTKDAMKH</sequence>
<feature type="domain" description="CsbD-like" evidence="3">
    <location>
        <begin position="6"/>
        <end position="57"/>
    </location>
</feature>
<proteinExistence type="inferred from homology"/>
<keyword evidence="5" id="KW-1185">Reference proteome</keyword>
<dbReference type="Pfam" id="PF05532">
    <property type="entry name" value="CsbD"/>
    <property type="match status" value="1"/>
</dbReference>
<evidence type="ECO:0000256" key="2">
    <source>
        <dbReference type="SAM" id="MobiDB-lite"/>
    </source>
</evidence>
<dbReference type="InterPro" id="IPR036629">
    <property type="entry name" value="YjbJ_sf"/>
</dbReference>
<dbReference type="RefSeq" id="WP_153467956.1">
    <property type="nucleotide sequence ID" value="NZ_WBOF01000003.1"/>
</dbReference>
<dbReference type="SUPFAM" id="SSF69047">
    <property type="entry name" value="Hypothetical protein YjbJ"/>
    <property type="match status" value="1"/>
</dbReference>
<organism evidence="4 5">
    <name type="scientific">Streptomyces kaniharaensis</name>
    <dbReference type="NCBI Taxonomy" id="212423"/>
    <lineage>
        <taxon>Bacteria</taxon>
        <taxon>Bacillati</taxon>
        <taxon>Actinomycetota</taxon>
        <taxon>Actinomycetes</taxon>
        <taxon>Kitasatosporales</taxon>
        <taxon>Streptomycetaceae</taxon>
        <taxon>Streptomyces</taxon>
    </lineage>
</organism>
<dbReference type="Proteomes" id="UP000450000">
    <property type="component" value="Unassembled WGS sequence"/>
</dbReference>
<comment type="caution">
    <text evidence="4">The sequence shown here is derived from an EMBL/GenBank/DDBJ whole genome shotgun (WGS) entry which is preliminary data.</text>
</comment>
<comment type="similarity">
    <text evidence="1">Belongs to the UPF0337 (CsbD) family.</text>
</comment>
<evidence type="ECO:0000313" key="4">
    <source>
        <dbReference type="EMBL" id="MQS16638.1"/>
    </source>
</evidence>
<dbReference type="OrthoDB" id="4290034at2"/>
<feature type="region of interest" description="Disordered" evidence="2">
    <location>
        <begin position="1"/>
        <end position="27"/>
    </location>
</feature>
<reference evidence="4 5" key="1">
    <citation type="submission" date="2019-09" db="EMBL/GenBank/DDBJ databases">
        <title>Genome Sequences of Streptomyces kaniharaensis ATCC 21070.</title>
        <authorList>
            <person name="Zhu W."/>
            <person name="De Crecy-Lagard V."/>
            <person name="Richards N.G."/>
        </authorList>
    </citation>
    <scope>NUCLEOTIDE SEQUENCE [LARGE SCALE GENOMIC DNA]</scope>
    <source>
        <strain evidence="4 5">SF-557</strain>
    </source>
</reference>
<evidence type="ECO:0000256" key="1">
    <source>
        <dbReference type="ARBA" id="ARBA00009129"/>
    </source>
</evidence>
<name>A0A6N7L2A3_9ACTN</name>
<dbReference type="EMBL" id="WBOF01000003">
    <property type="protein sequence ID" value="MQS16638.1"/>
    <property type="molecule type" value="Genomic_DNA"/>
</dbReference>
<dbReference type="InterPro" id="IPR008462">
    <property type="entry name" value="CsbD"/>
</dbReference>
<evidence type="ECO:0000259" key="3">
    <source>
        <dbReference type="Pfam" id="PF05532"/>
    </source>
</evidence>